<evidence type="ECO:0000313" key="2">
    <source>
        <dbReference type="EMBL" id="KAK6303626.1"/>
    </source>
</evidence>
<reference evidence="2 3" key="1">
    <citation type="submission" date="2021-04" db="EMBL/GenBank/DDBJ databases">
        <authorList>
            <person name="De Guttry C."/>
            <person name="Zahm M."/>
            <person name="Klopp C."/>
            <person name="Cabau C."/>
            <person name="Louis A."/>
            <person name="Berthelot C."/>
            <person name="Parey E."/>
            <person name="Roest Crollius H."/>
            <person name="Montfort J."/>
            <person name="Robinson-Rechavi M."/>
            <person name="Bucao C."/>
            <person name="Bouchez O."/>
            <person name="Gislard M."/>
            <person name="Lluch J."/>
            <person name="Milhes M."/>
            <person name="Lampietro C."/>
            <person name="Lopez Roques C."/>
            <person name="Donnadieu C."/>
            <person name="Braasch I."/>
            <person name="Desvignes T."/>
            <person name="Postlethwait J."/>
            <person name="Bobe J."/>
            <person name="Wedekind C."/>
            <person name="Guiguen Y."/>
        </authorList>
    </citation>
    <scope>NUCLEOTIDE SEQUENCE [LARGE SCALE GENOMIC DNA]</scope>
    <source>
        <strain evidence="2">Cs_M1</strain>
        <tissue evidence="2">Blood</tissue>
    </source>
</reference>
<evidence type="ECO:0000256" key="1">
    <source>
        <dbReference type="SAM" id="MobiDB-lite"/>
    </source>
</evidence>
<dbReference type="Proteomes" id="UP001356427">
    <property type="component" value="Unassembled WGS sequence"/>
</dbReference>
<dbReference type="EMBL" id="JAGTTL010000024">
    <property type="protein sequence ID" value="KAK6303626.1"/>
    <property type="molecule type" value="Genomic_DNA"/>
</dbReference>
<gene>
    <name evidence="2" type="ORF">J4Q44_G00260800</name>
</gene>
<protein>
    <submittedName>
        <fullName evidence="2">Uncharacterized protein</fullName>
    </submittedName>
</protein>
<feature type="compositionally biased region" description="Basic and acidic residues" evidence="1">
    <location>
        <begin position="199"/>
        <end position="209"/>
    </location>
</feature>
<feature type="compositionally biased region" description="Basic and acidic residues" evidence="1">
    <location>
        <begin position="236"/>
        <end position="259"/>
    </location>
</feature>
<evidence type="ECO:0000313" key="3">
    <source>
        <dbReference type="Proteomes" id="UP001356427"/>
    </source>
</evidence>
<name>A0AAN8LH93_9TELE</name>
<keyword evidence="3" id="KW-1185">Reference proteome</keyword>
<proteinExistence type="predicted"/>
<sequence>MGCSGIGCVVNQICWLSPSLCCPPTLPWWPRNALTPTTPLACSTGEKGLQFVFGAKFTLNPDLSCEERLEPQAMLERRLGSLTARDQEMTHLFLLVFRSLQLLSTGALSAALVTEAPHQPSKANNSGSLPGKSPLQKKPPKESLSEPKVSPGTKIPSGGKGEKERKKAKKKEAGETETGLSVGQKPNISKCHSISLKVSYKESSEREGPSDGEELQLTNEEDSEASEEPKPSGPRKGKEARERPRVQLYREEVVEARRK</sequence>
<accession>A0AAN8LH93</accession>
<feature type="region of interest" description="Disordered" evidence="1">
    <location>
        <begin position="118"/>
        <end position="259"/>
    </location>
</feature>
<organism evidence="2 3">
    <name type="scientific">Coregonus suidteri</name>
    <dbReference type="NCBI Taxonomy" id="861788"/>
    <lineage>
        <taxon>Eukaryota</taxon>
        <taxon>Metazoa</taxon>
        <taxon>Chordata</taxon>
        <taxon>Craniata</taxon>
        <taxon>Vertebrata</taxon>
        <taxon>Euteleostomi</taxon>
        <taxon>Actinopterygii</taxon>
        <taxon>Neopterygii</taxon>
        <taxon>Teleostei</taxon>
        <taxon>Protacanthopterygii</taxon>
        <taxon>Salmoniformes</taxon>
        <taxon>Salmonidae</taxon>
        <taxon>Coregoninae</taxon>
        <taxon>Coregonus</taxon>
    </lineage>
</organism>
<feature type="compositionally biased region" description="Acidic residues" evidence="1">
    <location>
        <begin position="210"/>
        <end position="226"/>
    </location>
</feature>
<dbReference type="AlphaFoldDB" id="A0AAN8LH93"/>
<comment type="caution">
    <text evidence="2">The sequence shown here is derived from an EMBL/GenBank/DDBJ whole genome shotgun (WGS) entry which is preliminary data.</text>
</comment>